<dbReference type="GO" id="GO:0003861">
    <property type="term" value="F:3-isopropylmalate dehydratase activity"/>
    <property type="evidence" value="ECO:0007669"/>
    <property type="project" value="UniProtKB-EC"/>
</dbReference>
<dbReference type="NCBIfam" id="NF009116">
    <property type="entry name" value="PRK12466.1"/>
    <property type="match status" value="1"/>
</dbReference>
<organism evidence="15 16">
    <name type="scientific">Pseudocitrobacter cyperus</name>
    <dbReference type="NCBI Taxonomy" id="3112843"/>
    <lineage>
        <taxon>Bacteria</taxon>
        <taxon>Pseudomonadati</taxon>
        <taxon>Pseudomonadota</taxon>
        <taxon>Gammaproteobacteria</taxon>
        <taxon>Enterobacterales</taxon>
        <taxon>Enterobacteriaceae</taxon>
        <taxon>Pseudocitrobacter</taxon>
    </lineage>
</organism>
<evidence type="ECO:0000256" key="6">
    <source>
        <dbReference type="ARBA" id="ARBA00022485"/>
    </source>
</evidence>
<comment type="function">
    <text evidence="2 13">Catalyzes the isomerization between 2-isopropylmalate and 3-isopropylmalate, via the formation of 2-isopropylmaleate.</text>
</comment>
<dbReference type="EC" id="4.2.1.33" evidence="13"/>
<dbReference type="EMBL" id="JAYMYY010000002">
    <property type="protein sequence ID" value="MEO3990417.1"/>
    <property type="molecule type" value="Genomic_DNA"/>
</dbReference>
<comment type="catalytic activity">
    <reaction evidence="1 13">
        <text>(2R,3S)-3-isopropylmalate = (2S)-2-isopropylmalate</text>
        <dbReference type="Rhea" id="RHEA:32287"/>
        <dbReference type="ChEBI" id="CHEBI:1178"/>
        <dbReference type="ChEBI" id="CHEBI:35121"/>
        <dbReference type="EC" id="4.2.1.33"/>
    </reaction>
</comment>
<dbReference type="Gene3D" id="3.30.499.10">
    <property type="entry name" value="Aconitase, domain 3"/>
    <property type="match status" value="2"/>
</dbReference>
<dbReference type="Pfam" id="PF00330">
    <property type="entry name" value="Aconitase"/>
    <property type="match status" value="1"/>
</dbReference>
<dbReference type="RefSeq" id="WP_347794834.1">
    <property type="nucleotide sequence ID" value="NZ_JAYMYY010000002.1"/>
</dbReference>
<evidence type="ECO:0000256" key="2">
    <source>
        <dbReference type="ARBA" id="ARBA00002695"/>
    </source>
</evidence>
<dbReference type="HAMAP" id="MF_01026">
    <property type="entry name" value="LeuC_type1"/>
    <property type="match status" value="1"/>
</dbReference>
<feature type="binding site" evidence="13">
    <location>
        <position position="414"/>
    </location>
    <ligand>
        <name>[4Fe-4S] cluster</name>
        <dbReference type="ChEBI" id="CHEBI:49883"/>
    </ligand>
</feature>
<evidence type="ECO:0000259" key="14">
    <source>
        <dbReference type="Pfam" id="PF00330"/>
    </source>
</evidence>
<keyword evidence="5 13" id="KW-0432">Leucine biosynthesis</keyword>
<comment type="pathway">
    <text evidence="3 13">Amino-acid biosynthesis; L-leucine biosynthesis; L-leucine from 3-methyl-2-oxobutanoate: step 2/4.</text>
</comment>
<comment type="caution">
    <text evidence="15">The sequence shown here is derived from an EMBL/GenBank/DDBJ whole genome shotgun (WGS) entry which is preliminary data.</text>
</comment>
<dbReference type="NCBIfam" id="TIGR00170">
    <property type="entry name" value="leuC"/>
    <property type="match status" value="1"/>
</dbReference>
<proteinExistence type="inferred from homology"/>
<dbReference type="NCBIfam" id="NF004016">
    <property type="entry name" value="PRK05478.1"/>
    <property type="match status" value="1"/>
</dbReference>
<evidence type="ECO:0000256" key="13">
    <source>
        <dbReference type="HAMAP-Rule" id="MF_01026"/>
    </source>
</evidence>
<gene>
    <name evidence="13 15" type="primary">leuC</name>
    <name evidence="15" type="ORF">VSR74_11385</name>
</gene>
<dbReference type="InterPro" id="IPR018136">
    <property type="entry name" value="Aconitase_4Fe-4S_BS"/>
</dbReference>
<keyword evidence="16" id="KW-1185">Reference proteome</keyword>
<keyword evidence="7 13" id="KW-0028">Amino-acid biosynthesis</keyword>
<dbReference type="InterPro" id="IPR033941">
    <property type="entry name" value="IPMI_cat"/>
</dbReference>
<dbReference type="PANTHER" id="PTHR43822:SF9">
    <property type="entry name" value="3-ISOPROPYLMALATE DEHYDRATASE"/>
    <property type="match status" value="1"/>
</dbReference>
<comment type="subunit">
    <text evidence="4 13">Heterodimer of LeuC and LeuD.</text>
</comment>
<evidence type="ECO:0000256" key="12">
    <source>
        <dbReference type="ARBA" id="ARBA00023304"/>
    </source>
</evidence>
<dbReference type="InterPro" id="IPR036008">
    <property type="entry name" value="Aconitase_4Fe-4S_dom"/>
</dbReference>
<feature type="binding site" evidence="13">
    <location>
        <position position="411"/>
    </location>
    <ligand>
        <name>[4Fe-4S] cluster</name>
        <dbReference type="ChEBI" id="CHEBI:49883"/>
    </ligand>
</feature>
<evidence type="ECO:0000256" key="9">
    <source>
        <dbReference type="ARBA" id="ARBA00023004"/>
    </source>
</evidence>
<protein>
    <recommendedName>
        <fullName evidence="13">3-isopropylmalate dehydratase large subunit</fullName>
        <ecNumber evidence="13">4.2.1.33</ecNumber>
    </recommendedName>
    <alternativeName>
        <fullName evidence="13">Alpha-IPM isomerase</fullName>
        <shortName evidence="13">IPMI</shortName>
    </alternativeName>
    <alternativeName>
        <fullName evidence="13">Isopropylmalate isomerase</fullName>
    </alternativeName>
</protein>
<dbReference type="InterPro" id="IPR004430">
    <property type="entry name" value="3-IsopropMal_deHydase_lsu"/>
</dbReference>
<dbReference type="InterPro" id="IPR050067">
    <property type="entry name" value="IPM_dehydratase_rel_enz"/>
</dbReference>
<keyword evidence="8 13" id="KW-0479">Metal-binding</keyword>
<evidence type="ECO:0000256" key="10">
    <source>
        <dbReference type="ARBA" id="ARBA00023014"/>
    </source>
</evidence>
<keyword evidence="6 13" id="KW-0004">4Fe-4S</keyword>
<evidence type="ECO:0000256" key="1">
    <source>
        <dbReference type="ARBA" id="ARBA00000491"/>
    </source>
</evidence>
<feature type="binding site" evidence="13">
    <location>
        <position position="351"/>
    </location>
    <ligand>
        <name>[4Fe-4S] cluster</name>
        <dbReference type="ChEBI" id="CHEBI:49883"/>
    </ligand>
</feature>
<dbReference type="SUPFAM" id="SSF53732">
    <property type="entry name" value="Aconitase iron-sulfur domain"/>
    <property type="match status" value="1"/>
</dbReference>
<evidence type="ECO:0000313" key="15">
    <source>
        <dbReference type="EMBL" id="MEO3990417.1"/>
    </source>
</evidence>
<evidence type="ECO:0000256" key="4">
    <source>
        <dbReference type="ARBA" id="ARBA00011271"/>
    </source>
</evidence>
<keyword evidence="12 13" id="KW-0100">Branched-chain amino acid biosynthesis</keyword>
<dbReference type="PROSITE" id="PS01244">
    <property type="entry name" value="ACONITASE_2"/>
    <property type="match status" value="1"/>
</dbReference>
<evidence type="ECO:0000256" key="11">
    <source>
        <dbReference type="ARBA" id="ARBA00023239"/>
    </source>
</evidence>
<feature type="domain" description="Aconitase/3-isopropylmalate dehydratase large subunit alpha/beta/alpha" evidence="14">
    <location>
        <begin position="10"/>
        <end position="461"/>
    </location>
</feature>
<evidence type="ECO:0000313" key="16">
    <source>
        <dbReference type="Proteomes" id="UP001444146"/>
    </source>
</evidence>
<accession>A0ABV0HJY2</accession>
<sequence>MDKPKTLYDKFIDSHTIRNLDDKGNVLLYIDRTILNEYTSPQAFTGLREAERPVWNNKSILFNIDHVNPTRPERNADMTDAGGTLQVNYFRRNSRDYNIELFDVLDPRQGIEHVVSHEQGWVLPGMVIGAGDSHTTTYGALGAFGFGIGTSEIEHLLATQTLVYKKLKTMLVTITGVLAQGVVAKDIIIALIAKIGANGATGYVIEFTGNTIESLSVEGRMTLCNMAVEAGARGAFIAPDEKVFSYIKNTPRAPRGEDWEHAVSVWRNLKSDSGAIFDRYVELSCAKLEPMITWGISPDQAATINDVVPSIEALPSFIKPEEYHKALNYMGLKPGMLLQDIKISHAFIGSCTNSRIEDLRSAAAIIKGRKIAPTVRGIIVPGSTQVRKQAEDEGLASLFIDAGFEWRQSGCSMCLAMNEDVLSSTDRCASSTNRNFAGRQGAGSRTHLMSPMMVVAAAIAGHLVDVREYL</sequence>
<dbReference type="CDD" id="cd01583">
    <property type="entry name" value="IPMI"/>
    <property type="match status" value="1"/>
</dbReference>
<dbReference type="InterPro" id="IPR015931">
    <property type="entry name" value="Acnase/IPM_dHydase_lsu_aba_1/3"/>
</dbReference>
<reference evidence="15 16" key="1">
    <citation type="submission" date="2024-01" db="EMBL/GenBank/DDBJ databases">
        <title>Pseudocitrobacter sp. Endophytic strain Cyp-38L.</title>
        <authorList>
            <person name="Amer M.A."/>
            <person name="Hamed S.M."/>
        </authorList>
    </citation>
    <scope>NUCLEOTIDE SEQUENCE [LARGE SCALE GENOMIC DNA]</scope>
    <source>
        <strain evidence="15 16">Cyp38S</strain>
    </source>
</reference>
<evidence type="ECO:0000256" key="3">
    <source>
        <dbReference type="ARBA" id="ARBA00004729"/>
    </source>
</evidence>
<keyword evidence="9 13" id="KW-0408">Iron</keyword>
<evidence type="ECO:0000256" key="8">
    <source>
        <dbReference type="ARBA" id="ARBA00022723"/>
    </source>
</evidence>
<dbReference type="PANTHER" id="PTHR43822">
    <property type="entry name" value="HOMOACONITASE, MITOCHONDRIAL-RELATED"/>
    <property type="match status" value="1"/>
</dbReference>
<evidence type="ECO:0000256" key="5">
    <source>
        <dbReference type="ARBA" id="ARBA00022430"/>
    </source>
</evidence>
<keyword evidence="11 13" id="KW-0456">Lyase</keyword>
<keyword evidence="10 13" id="KW-0411">Iron-sulfur</keyword>
<dbReference type="PRINTS" id="PR00415">
    <property type="entry name" value="ACONITASE"/>
</dbReference>
<name>A0ABV0HJY2_9ENTR</name>
<evidence type="ECO:0000256" key="7">
    <source>
        <dbReference type="ARBA" id="ARBA00022605"/>
    </source>
</evidence>
<dbReference type="InterPro" id="IPR001030">
    <property type="entry name" value="Acoase/IPM_deHydtase_lsu_aba"/>
</dbReference>
<comment type="similarity">
    <text evidence="13">Belongs to the aconitase/IPM isomerase family. LeuC type 1 subfamily.</text>
</comment>
<dbReference type="Proteomes" id="UP001444146">
    <property type="component" value="Unassembled WGS sequence"/>
</dbReference>
<comment type="cofactor">
    <cofactor evidence="13">
        <name>[4Fe-4S] cluster</name>
        <dbReference type="ChEBI" id="CHEBI:49883"/>
    </cofactor>
    <text evidence="13">Binds 1 [4Fe-4S] cluster per subunit.</text>
</comment>
<dbReference type="PROSITE" id="PS00450">
    <property type="entry name" value="ACONITASE_1"/>
    <property type="match status" value="1"/>
</dbReference>